<dbReference type="Proteomes" id="UP000029714">
    <property type="component" value="Unassembled WGS sequence"/>
</dbReference>
<dbReference type="AlphaFoldDB" id="A0A4U8T4Z7"/>
<gene>
    <name evidence="2" type="ORF">LS64_008450</name>
</gene>
<reference evidence="2 3" key="2">
    <citation type="journal article" date="2016" name="Infect. Immun.">
        <title>Helicobacter saguini, a Novel Helicobacter Isolated from Cotton-Top Tamarins with Ulcerative Colitis, Has Proinflammatory Properties and Induces Typhlocolitis and Dysplasia in Gnotobiotic IL-10-/- Mice.</title>
        <authorList>
            <person name="Shen Z."/>
            <person name="Mannion A."/>
            <person name="Whary M.T."/>
            <person name="Muthupalani S."/>
            <person name="Sheh A."/>
            <person name="Feng Y."/>
            <person name="Gong G."/>
            <person name="Vandamme P."/>
            <person name="Holcombe H.R."/>
            <person name="Paster B.J."/>
            <person name="Fox J.G."/>
        </authorList>
    </citation>
    <scope>NUCLEOTIDE SEQUENCE [LARGE SCALE GENOMIC DNA]</scope>
    <source>
        <strain evidence="2 3">MIT 97-6194</strain>
    </source>
</reference>
<keyword evidence="3" id="KW-1185">Reference proteome</keyword>
<dbReference type="OrthoDB" id="9814110at2"/>
<evidence type="ECO:0000313" key="2">
    <source>
        <dbReference type="EMBL" id="TLD93647.1"/>
    </source>
</evidence>
<feature type="domain" description="Nucleotidyl transferase" evidence="1">
    <location>
        <begin position="6"/>
        <end position="182"/>
    </location>
</feature>
<name>A0A4U8T4Z7_9HELI</name>
<dbReference type="Gene3D" id="3.90.1200.10">
    <property type="match status" value="1"/>
</dbReference>
<organism evidence="2 3">
    <name type="scientific">Helicobacter saguini</name>
    <dbReference type="NCBI Taxonomy" id="1548018"/>
    <lineage>
        <taxon>Bacteria</taxon>
        <taxon>Pseudomonadati</taxon>
        <taxon>Campylobacterota</taxon>
        <taxon>Epsilonproteobacteria</taxon>
        <taxon>Campylobacterales</taxon>
        <taxon>Helicobacteraceae</taxon>
        <taxon>Helicobacter</taxon>
    </lineage>
</organism>
<reference evidence="2 3" key="1">
    <citation type="journal article" date="2014" name="Genome Announc.">
        <title>Draft genome sequences of eight enterohepatic helicobacter species isolated from both laboratory and wild rodents.</title>
        <authorList>
            <person name="Sheh A."/>
            <person name="Shen Z."/>
            <person name="Fox J.G."/>
        </authorList>
    </citation>
    <scope>NUCLEOTIDE SEQUENCE [LARGE SCALE GENOMIC DNA]</scope>
    <source>
        <strain evidence="2 3">MIT 97-6194</strain>
    </source>
</reference>
<dbReference type="RefSeq" id="WP_034573197.1">
    <property type="nucleotide sequence ID" value="NZ_JRMP02000013.1"/>
</dbReference>
<evidence type="ECO:0000259" key="1">
    <source>
        <dbReference type="Pfam" id="PF00483"/>
    </source>
</evidence>
<dbReference type="InterPro" id="IPR011009">
    <property type="entry name" value="Kinase-like_dom_sf"/>
</dbReference>
<dbReference type="Pfam" id="PF00483">
    <property type="entry name" value="NTP_transferase"/>
    <property type="match status" value="1"/>
</dbReference>
<dbReference type="Gene3D" id="3.90.550.10">
    <property type="entry name" value="Spore Coat Polysaccharide Biosynthesis Protein SpsA, Chain A"/>
    <property type="match status" value="1"/>
</dbReference>
<sequence length="578" mass="66906">MLKQIIIQAGGKGTRLEGLTRNKPKCIVPYDNLPIIFHLFRKFKGARFTIIADYKIDVLEKYLQIFAENVDYRILKPRGEGTISGIKDAISSFKNDESFMIIWCDLILSESFKLPNELDSKVIESKTPVVDKLDSKETRYTKNYIGISKSFECRWSFEAGIFAEKPSFRHGVAGLFIFSNKKILKNIPTSGALVEWLQHQNIEFNELSLESCKEIGTLLAYTKCNPISLTRPFNKIEFRDKRAIKSPLDTQGREIAKKEVAWYKFVSKQGFADIPHIYKYEPLEMKQINGKNIFEYECLLDSQKREILSQIIATLHTLTPPRKAVKSDCIETYITKTFSRLEKVKELIPFAKNEFIKINHRYYKNILFCKDTLCDLIEKHLPSAFVVIHGDCTFSNILFDSFNMKCVLIDPRGYFGKSDIYGDKDYDFAKLYYSIVGNYDTFNRKKFSLLIESNSIELAIKTNGWENMEEYFFELISQKRFYIDSNLDSKNPKDSKKKLGNIESNLANLKDSKFIESNNAKNSNRKNPNFIESNIISKEKIKLLHALIWAGLTTYAWEDYDSICAAFYHSNILLDGII</sequence>
<proteinExistence type="predicted"/>
<dbReference type="InterPro" id="IPR005835">
    <property type="entry name" value="NTP_transferase_dom"/>
</dbReference>
<dbReference type="InterPro" id="IPR029044">
    <property type="entry name" value="Nucleotide-diphossugar_trans"/>
</dbReference>
<evidence type="ECO:0000313" key="3">
    <source>
        <dbReference type="Proteomes" id="UP000029714"/>
    </source>
</evidence>
<protein>
    <submittedName>
        <fullName evidence="2">NDP-sugar synthase</fullName>
    </submittedName>
</protein>
<dbReference type="EMBL" id="JRMP02000013">
    <property type="protein sequence ID" value="TLD93647.1"/>
    <property type="molecule type" value="Genomic_DNA"/>
</dbReference>
<accession>A0A4U8T4Z7</accession>
<dbReference type="SUPFAM" id="SSF56112">
    <property type="entry name" value="Protein kinase-like (PK-like)"/>
    <property type="match status" value="1"/>
</dbReference>
<dbReference type="SUPFAM" id="SSF53448">
    <property type="entry name" value="Nucleotide-diphospho-sugar transferases"/>
    <property type="match status" value="1"/>
</dbReference>
<comment type="caution">
    <text evidence="2">The sequence shown here is derived from an EMBL/GenBank/DDBJ whole genome shotgun (WGS) entry which is preliminary data.</text>
</comment>
<dbReference type="STRING" id="1548018.LS64_11495"/>